<keyword evidence="3" id="KW-1185">Reference proteome</keyword>
<proteinExistence type="predicted"/>
<dbReference type="Proteomes" id="UP001183629">
    <property type="component" value="Unassembled WGS sequence"/>
</dbReference>
<protein>
    <recommendedName>
        <fullName evidence="4">PknH-like extracellular domain-containing protein</fullName>
    </recommendedName>
</protein>
<accession>A0AAE4CT61</accession>
<name>A0AAE4CT61_9ACTN</name>
<comment type="caution">
    <text evidence="2">The sequence shown here is derived from an EMBL/GenBank/DDBJ whole genome shotgun (WGS) entry which is preliminary data.</text>
</comment>
<feature type="chain" id="PRO_5042095871" description="PknH-like extracellular domain-containing protein" evidence="1">
    <location>
        <begin position="20"/>
        <end position="226"/>
    </location>
</feature>
<organism evidence="2 3">
    <name type="scientific">Catenuloplanes niger</name>
    <dbReference type="NCBI Taxonomy" id="587534"/>
    <lineage>
        <taxon>Bacteria</taxon>
        <taxon>Bacillati</taxon>
        <taxon>Actinomycetota</taxon>
        <taxon>Actinomycetes</taxon>
        <taxon>Micromonosporales</taxon>
        <taxon>Micromonosporaceae</taxon>
        <taxon>Catenuloplanes</taxon>
    </lineage>
</organism>
<evidence type="ECO:0000256" key="1">
    <source>
        <dbReference type="SAM" id="SignalP"/>
    </source>
</evidence>
<gene>
    <name evidence="2" type="ORF">J2S44_003332</name>
</gene>
<evidence type="ECO:0008006" key="4">
    <source>
        <dbReference type="Google" id="ProtNLM"/>
    </source>
</evidence>
<evidence type="ECO:0000313" key="2">
    <source>
        <dbReference type="EMBL" id="MDR7323082.1"/>
    </source>
</evidence>
<sequence length="226" mass="23552">MTGLLAGVMIVTLASAAGAATPTGRQAAEAAVGVTGITAGVATDRGGPGSARGIPGTAMLQPEDLGGAVTSPVDADRWNALRPPRPCAETNRYGGLPPRRDRAISAMVAVGESPTVVVEWVGSFRANGAQRYLRAAVTNCDDTDQGGGRWTVLSTGTAGAESLLLRLTETFQYAGETMTRNTYLVVVRTGRTVVMVADVGWEISDGQRSLVERLVTPAIQRARTLR</sequence>
<dbReference type="AlphaFoldDB" id="A0AAE4CT61"/>
<dbReference type="EMBL" id="JAVDYC010000001">
    <property type="protein sequence ID" value="MDR7323082.1"/>
    <property type="molecule type" value="Genomic_DNA"/>
</dbReference>
<keyword evidence="1" id="KW-0732">Signal</keyword>
<reference evidence="2 3" key="1">
    <citation type="submission" date="2023-07" db="EMBL/GenBank/DDBJ databases">
        <title>Sequencing the genomes of 1000 actinobacteria strains.</title>
        <authorList>
            <person name="Klenk H.-P."/>
        </authorList>
    </citation>
    <scope>NUCLEOTIDE SEQUENCE [LARGE SCALE GENOMIC DNA]</scope>
    <source>
        <strain evidence="2 3">DSM 44711</strain>
    </source>
</reference>
<evidence type="ECO:0000313" key="3">
    <source>
        <dbReference type="Proteomes" id="UP001183629"/>
    </source>
</evidence>
<dbReference type="RefSeq" id="WP_310414426.1">
    <property type="nucleotide sequence ID" value="NZ_JAVDYC010000001.1"/>
</dbReference>
<feature type="signal peptide" evidence="1">
    <location>
        <begin position="1"/>
        <end position="19"/>
    </location>
</feature>